<keyword evidence="2" id="KW-0238">DNA-binding</keyword>
<dbReference type="Proteomes" id="UP000472272">
    <property type="component" value="Chromosome 18"/>
</dbReference>
<evidence type="ECO:0000256" key="4">
    <source>
        <dbReference type="SAM" id="MobiDB-lite"/>
    </source>
</evidence>
<reference evidence="5" key="2">
    <citation type="submission" date="2025-08" db="UniProtKB">
        <authorList>
            <consortium name="Ensembl"/>
        </authorList>
    </citation>
    <scope>IDENTIFICATION</scope>
</reference>
<reference evidence="5 6" key="1">
    <citation type="journal article" date="2019" name="Proc. Natl. Acad. Sci. U.S.A.">
        <title>Regulatory changes in pterin and carotenoid genes underlie balanced color polymorphisms in the wall lizard.</title>
        <authorList>
            <person name="Andrade P."/>
            <person name="Pinho C."/>
            <person name="Perez I de Lanuza G."/>
            <person name="Afonso S."/>
            <person name="Brejcha J."/>
            <person name="Rubin C.J."/>
            <person name="Wallerman O."/>
            <person name="Pereira P."/>
            <person name="Sabatino S.J."/>
            <person name="Bellati A."/>
            <person name="Pellitteri-Rosa D."/>
            <person name="Bosakova Z."/>
            <person name="Bunikis I."/>
            <person name="Carretero M.A."/>
            <person name="Feiner N."/>
            <person name="Marsik P."/>
            <person name="Pauperio F."/>
            <person name="Salvi D."/>
            <person name="Soler L."/>
            <person name="While G.M."/>
            <person name="Uller T."/>
            <person name="Font E."/>
            <person name="Andersson L."/>
            <person name="Carneiro M."/>
        </authorList>
    </citation>
    <scope>NUCLEOTIDE SEQUENCE</scope>
</reference>
<dbReference type="GO" id="GO:0045944">
    <property type="term" value="P:positive regulation of transcription by RNA polymerase II"/>
    <property type="evidence" value="ECO:0007669"/>
    <property type="project" value="TreeGrafter"/>
</dbReference>
<feature type="compositionally biased region" description="Low complexity" evidence="4">
    <location>
        <begin position="417"/>
        <end position="428"/>
    </location>
</feature>
<dbReference type="PRINTS" id="PR01743">
    <property type="entry name" value="SSDNABINDING"/>
</dbReference>
<feature type="compositionally biased region" description="Polar residues" evidence="4">
    <location>
        <begin position="430"/>
        <end position="445"/>
    </location>
</feature>
<feature type="compositionally biased region" description="Low complexity" evidence="4">
    <location>
        <begin position="118"/>
        <end position="135"/>
    </location>
</feature>
<dbReference type="SMART" id="SM00667">
    <property type="entry name" value="LisH"/>
    <property type="match status" value="1"/>
</dbReference>
<feature type="region of interest" description="Disordered" evidence="4">
    <location>
        <begin position="113"/>
        <end position="308"/>
    </location>
</feature>
<evidence type="ECO:0000256" key="3">
    <source>
        <dbReference type="ARBA" id="ARBA00023242"/>
    </source>
</evidence>
<dbReference type="Ensembl" id="ENSPMRT00000037194.1">
    <property type="protein sequence ID" value="ENSPMRP00000035077.1"/>
    <property type="gene ID" value="ENSPMRG00000022706.1"/>
</dbReference>
<sequence>MYAKGKGSGVPSDGQAREKLALYVYEYLLHIGAQKSAQTFLSEIRWEKNITLGEPPGFLHAWWCVFWDLYCAAPDRRETCEHSSEAKTFHDYSSTAAPSPVMANVAPGDGMAPSPMMSGFFQGPPGSQQAPQGSPHHPSAAMMGLQSQPFMSPRFPAGLRPSLRMPSQPPGGVPGPQPPMSSAMDPAAWVQGHPSVGPIQRMSPPRGLTGMAPQSYGAVMRPPHGSFAGPGMPAMSTGPGVRSPWPNMNANSVPYSSSSPGGYGTQPNSTVLSLSASPQGPHGGGGPPGTPLLPSPGDSTNSSESMYLMNPIGPPGSRLSFSMGLSPEGAMPGMNAMEPQHMNGSLGPGEMEPMSKASPSSLAPLSNPPGTPRNDGEMGAGFLNPFQTESGRSCVERRPRRGRGSRGSRGPRGGRGAPWPGRTGPATPNADDTISYWKQGQLSEL</sequence>
<gene>
    <name evidence="5" type="primary">SSBP4</name>
</gene>
<protein>
    <submittedName>
        <fullName evidence="5">Single stranded DNA binding protein 4</fullName>
    </submittedName>
</protein>
<dbReference type="GO" id="GO:0003697">
    <property type="term" value="F:single-stranded DNA binding"/>
    <property type="evidence" value="ECO:0007669"/>
    <property type="project" value="InterPro"/>
</dbReference>
<feature type="compositionally biased region" description="Gly residues" evidence="4">
    <location>
        <begin position="407"/>
        <end position="416"/>
    </location>
</feature>
<name>A0A670KK30_PODMU</name>
<dbReference type="Pfam" id="PF04503">
    <property type="entry name" value="SSDP"/>
    <property type="match status" value="1"/>
</dbReference>
<organism evidence="5 6">
    <name type="scientific">Podarcis muralis</name>
    <name type="common">Wall lizard</name>
    <name type="synonym">Lacerta muralis</name>
    <dbReference type="NCBI Taxonomy" id="64176"/>
    <lineage>
        <taxon>Eukaryota</taxon>
        <taxon>Metazoa</taxon>
        <taxon>Chordata</taxon>
        <taxon>Craniata</taxon>
        <taxon>Vertebrata</taxon>
        <taxon>Euteleostomi</taxon>
        <taxon>Lepidosauria</taxon>
        <taxon>Squamata</taxon>
        <taxon>Bifurcata</taxon>
        <taxon>Unidentata</taxon>
        <taxon>Episquamata</taxon>
        <taxon>Laterata</taxon>
        <taxon>Lacertibaenia</taxon>
        <taxon>Lacertidae</taxon>
        <taxon>Podarcis</taxon>
    </lineage>
</organism>
<evidence type="ECO:0000313" key="5">
    <source>
        <dbReference type="Ensembl" id="ENSPMRP00000035077.1"/>
    </source>
</evidence>
<feature type="compositionally biased region" description="Polar residues" evidence="4">
    <location>
        <begin position="265"/>
        <end position="277"/>
    </location>
</feature>
<dbReference type="GeneTree" id="ENSGT00950000183049"/>
<keyword evidence="3" id="KW-0539">Nucleus</keyword>
<evidence type="ECO:0000256" key="2">
    <source>
        <dbReference type="ARBA" id="ARBA00023125"/>
    </source>
</evidence>
<reference evidence="5" key="3">
    <citation type="submission" date="2025-09" db="UniProtKB">
        <authorList>
            <consortium name="Ensembl"/>
        </authorList>
    </citation>
    <scope>IDENTIFICATION</scope>
</reference>
<dbReference type="PANTHER" id="PTHR12610">
    <property type="entry name" value="SINGLE STRANDED DNA BINDING PROTEIN"/>
    <property type="match status" value="1"/>
</dbReference>
<feature type="region of interest" description="Disordered" evidence="4">
    <location>
        <begin position="342"/>
        <end position="445"/>
    </location>
</feature>
<dbReference type="AlphaFoldDB" id="A0A670KK30"/>
<comment type="subcellular location">
    <subcellularLocation>
        <location evidence="1">Nucleus</location>
    </subcellularLocation>
</comment>
<dbReference type="InterPro" id="IPR006594">
    <property type="entry name" value="LisH"/>
</dbReference>
<evidence type="ECO:0000313" key="6">
    <source>
        <dbReference type="Proteomes" id="UP000472272"/>
    </source>
</evidence>
<feature type="compositionally biased region" description="Low complexity" evidence="4">
    <location>
        <begin position="354"/>
        <end position="365"/>
    </location>
</feature>
<dbReference type="OMA" id="PRNDGEM"/>
<accession>A0A670KK30</accession>
<feature type="compositionally biased region" description="Pro residues" evidence="4">
    <location>
        <begin position="167"/>
        <end position="179"/>
    </location>
</feature>
<evidence type="ECO:0000256" key="1">
    <source>
        <dbReference type="ARBA" id="ARBA00004123"/>
    </source>
</evidence>
<dbReference type="PANTHER" id="PTHR12610:SF30">
    <property type="entry name" value="SINGLE-STRANDED DNA-BINDING PROTEIN 4"/>
    <property type="match status" value="1"/>
</dbReference>
<dbReference type="PROSITE" id="PS50896">
    <property type="entry name" value="LISH"/>
    <property type="match status" value="1"/>
</dbReference>
<keyword evidence="6" id="KW-1185">Reference proteome</keyword>
<dbReference type="GO" id="GO:0005634">
    <property type="term" value="C:nucleus"/>
    <property type="evidence" value="ECO:0007669"/>
    <property type="project" value="UniProtKB-SubCell"/>
</dbReference>
<dbReference type="InterPro" id="IPR008116">
    <property type="entry name" value="SSDP_DNA-bd"/>
</dbReference>
<proteinExistence type="predicted"/>